<dbReference type="SMART" id="SM00235">
    <property type="entry name" value="ZnMc"/>
    <property type="match status" value="1"/>
</dbReference>
<sequence length="272" mass="30196">MTFIAPSTSLLVAIQHIALVFGTLNYLTPEDFTNAGKLTPDQLRPAQDGNQRIHDMRGPGTDQLLRRLRARRGAGVTAVVDKWPNGRVPYVLSDQFTITQRAIIARAMSAYATRTCVQFVAKTASDTDYVYIAKIDGCYADFARVGGRQEVSLANECVNYPTVIHELMHVVGFIHEHQRNDRDGYVSIQWRNIIPGASSDFVRLNVQGLSYYGEPYDYFSIMHYESAEGSANGMNTIEAKQSGYTPLLGKGVDFSQSDLRRVNAAYNCPQAG</sequence>
<name>A0A914WFF4_9BILA</name>
<organism evidence="5 6">
    <name type="scientific">Plectus sambesii</name>
    <dbReference type="NCBI Taxonomy" id="2011161"/>
    <lineage>
        <taxon>Eukaryota</taxon>
        <taxon>Metazoa</taxon>
        <taxon>Ecdysozoa</taxon>
        <taxon>Nematoda</taxon>
        <taxon>Chromadorea</taxon>
        <taxon>Plectida</taxon>
        <taxon>Plectina</taxon>
        <taxon>Plectoidea</taxon>
        <taxon>Plectidae</taxon>
        <taxon>Plectus</taxon>
    </lineage>
</organism>
<keyword evidence="3" id="KW-0732">Signal</keyword>
<evidence type="ECO:0000313" key="5">
    <source>
        <dbReference type="Proteomes" id="UP000887566"/>
    </source>
</evidence>
<feature type="binding site" evidence="2">
    <location>
        <position position="169"/>
    </location>
    <ligand>
        <name>Zn(2+)</name>
        <dbReference type="ChEBI" id="CHEBI:29105"/>
        <note>catalytic</note>
    </ligand>
</feature>
<dbReference type="InterPro" id="IPR034035">
    <property type="entry name" value="Astacin-like_dom"/>
</dbReference>
<keyword evidence="2 3" id="KW-0479">Metal-binding</keyword>
<reference evidence="6" key="1">
    <citation type="submission" date="2022-11" db="UniProtKB">
        <authorList>
            <consortium name="WormBaseParasite"/>
        </authorList>
    </citation>
    <scope>IDENTIFICATION</scope>
</reference>
<dbReference type="EC" id="3.4.24.-" evidence="3"/>
<dbReference type="PANTHER" id="PTHR10127">
    <property type="entry name" value="DISCOIDIN, CUB, EGF, LAMININ , AND ZINC METALLOPROTEASE DOMAIN CONTAINING"/>
    <property type="match status" value="1"/>
</dbReference>
<evidence type="ECO:0000256" key="3">
    <source>
        <dbReference type="RuleBase" id="RU361183"/>
    </source>
</evidence>
<evidence type="ECO:0000313" key="6">
    <source>
        <dbReference type="WBParaSite" id="PSAMB.scaffold3size181960.g434.t1"/>
    </source>
</evidence>
<feature type="binding site" evidence="2">
    <location>
        <position position="165"/>
    </location>
    <ligand>
        <name>Zn(2+)</name>
        <dbReference type="ChEBI" id="CHEBI:29105"/>
        <note>catalytic</note>
    </ligand>
</feature>
<dbReference type="Proteomes" id="UP000887566">
    <property type="component" value="Unplaced"/>
</dbReference>
<dbReference type="GO" id="GO:0004222">
    <property type="term" value="F:metalloendopeptidase activity"/>
    <property type="evidence" value="ECO:0007669"/>
    <property type="project" value="UniProtKB-UniRule"/>
</dbReference>
<keyword evidence="2 3" id="KW-0862">Zinc</keyword>
<feature type="binding site" evidence="2">
    <location>
        <position position="175"/>
    </location>
    <ligand>
        <name>Zn(2+)</name>
        <dbReference type="ChEBI" id="CHEBI:29105"/>
        <note>catalytic</note>
    </ligand>
</feature>
<dbReference type="SUPFAM" id="SSF55486">
    <property type="entry name" value="Metalloproteases ('zincins'), catalytic domain"/>
    <property type="match status" value="1"/>
</dbReference>
<protein>
    <recommendedName>
        <fullName evidence="3">Metalloendopeptidase</fullName>
        <ecNumber evidence="3">3.4.24.-</ecNumber>
    </recommendedName>
</protein>
<dbReference type="Pfam" id="PF01400">
    <property type="entry name" value="Astacin"/>
    <property type="match status" value="1"/>
</dbReference>
<dbReference type="PRINTS" id="PR00480">
    <property type="entry name" value="ASTACIN"/>
</dbReference>
<dbReference type="AlphaFoldDB" id="A0A914WFF4"/>
<dbReference type="PROSITE" id="PS51864">
    <property type="entry name" value="ASTACIN"/>
    <property type="match status" value="1"/>
</dbReference>
<dbReference type="Gene3D" id="3.40.390.10">
    <property type="entry name" value="Collagenase (Catalytic Domain)"/>
    <property type="match status" value="1"/>
</dbReference>
<keyword evidence="5" id="KW-1185">Reference proteome</keyword>
<feature type="signal peptide" evidence="3">
    <location>
        <begin position="1"/>
        <end position="22"/>
    </location>
</feature>
<dbReference type="PANTHER" id="PTHR10127:SF798">
    <property type="entry name" value="ZINC METALLOPROTEINASE NAS-1"/>
    <property type="match status" value="1"/>
</dbReference>
<dbReference type="InterPro" id="IPR006026">
    <property type="entry name" value="Peptidase_Metallo"/>
</dbReference>
<evidence type="ECO:0000259" key="4">
    <source>
        <dbReference type="PROSITE" id="PS51864"/>
    </source>
</evidence>
<comment type="cofactor">
    <cofactor evidence="2 3">
        <name>Zn(2+)</name>
        <dbReference type="ChEBI" id="CHEBI:29105"/>
    </cofactor>
    <text evidence="2 3">Binds 1 zinc ion per subunit.</text>
</comment>
<proteinExistence type="predicted"/>
<keyword evidence="1" id="KW-1015">Disulfide bond</keyword>
<comment type="caution">
    <text evidence="2">Lacks conserved residue(s) required for the propagation of feature annotation.</text>
</comment>
<dbReference type="InterPro" id="IPR001506">
    <property type="entry name" value="Peptidase_M12A"/>
</dbReference>
<feature type="active site" evidence="2">
    <location>
        <position position="166"/>
    </location>
</feature>
<evidence type="ECO:0000256" key="2">
    <source>
        <dbReference type="PROSITE-ProRule" id="PRU01211"/>
    </source>
</evidence>
<keyword evidence="2 3" id="KW-0482">Metalloprotease</keyword>
<feature type="chain" id="PRO_5038158075" description="Metalloendopeptidase" evidence="3">
    <location>
        <begin position="23"/>
        <end position="272"/>
    </location>
</feature>
<accession>A0A914WFF4</accession>
<evidence type="ECO:0000256" key="1">
    <source>
        <dbReference type="ARBA" id="ARBA00023157"/>
    </source>
</evidence>
<dbReference type="GO" id="GO:0008270">
    <property type="term" value="F:zinc ion binding"/>
    <property type="evidence" value="ECO:0007669"/>
    <property type="project" value="UniProtKB-UniRule"/>
</dbReference>
<keyword evidence="2 3" id="KW-0645">Protease</keyword>
<dbReference type="InterPro" id="IPR024079">
    <property type="entry name" value="MetalloPept_cat_dom_sf"/>
</dbReference>
<dbReference type="WBParaSite" id="PSAMB.scaffold3size181960.g434.t1">
    <property type="protein sequence ID" value="PSAMB.scaffold3size181960.g434.t1"/>
    <property type="gene ID" value="PSAMB.scaffold3size181960.g434"/>
</dbReference>
<dbReference type="GO" id="GO:0006508">
    <property type="term" value="P:proteolysis"/>
    <property type="evidence" value="ECO:0007669"/>
    <property type="project" value="UniProtKB-KW"/>
</dbReference>
<feature type="domain" description="Peptidase M12A" evidence="4">
    <location>
        <begin position="77"/>
        <end position="269"/>
    </location>
</feature>
<dbReference type="CDD" id="cd04280">
    <property type="entry name" value="ZnMc_astacin_like"/>
    <property type="match status" value="1"/>
</dbReference>
<keyword evidence="2 3" id="KW-0378">Hydrolase</keyword>